<reference evidence="7" key="1">
    <citation type="journal article" date="2019" name="Int. J. Syst. Evol. Microbiol.">
        <title>The Global Catalogue of Microorganisms (GCM) 10K type strain sequencing project: providing services to taxonomists for standard genome sequencing and annotation.</title>
        <authorList>
            <consortium name="The Broad Institute Genomics Platform"/>
            <consortium name="The Broad Institute Genome Sequencing Center for Infectious Disease"/>
            <person name="Wu L."/>
            <person name="Ma J."/>
        </authorList>
    </citation>
    <scope>NUCLEOTIDE SEQUENCE [LARGE SCALE GENOMIC DNA]</scope>
    <source>
        <strain evidence="7">JCM 16902</strain>
    </source>
</reference>
<dbReference type="Proteomes" id="UP001501074">
    <property type="component" value="Unassembled WGS sequence"/>
</dbReference>
<dbReference type="EMBL" id="BAAAZO010000014">
    <property type="protein sequence ID" value="GAA3640286.1"/>
    <property type="molecule type" value="Genomic_DNA"/>
</dbReference>
<dbReference type="PANTHER" id="PTHR30011">
    <property type="entry name" value="ALKANESULFONATE MONOOXYGENASE-RELATED"/>
    <property type="match status" value="1"/>
</dbReference>
<protein>
    <recommendedName>
        <fullName evidence="5">Luciferase-like domain-containing protein</fullName>
    </recommendedName>
</protein>
<dbReference type="Pfam" id="PF00296">
    <property type="entry name" value="Bac_luciferase"/>
    <property type="match status" value="1"/>
</dbReference>
<feature type="domain" description="Luciferase-like" evidence="5">
    <location>
        <begin position="25"/>
        <end position="226"/>
    </location>
</feature>
<dbReference type="RefSeq" id="WP_231485565.1">
    <property type="nucleotide sequence ID" value="NZ_BAAAZO010000014.1"/>
</dbReference>
<keyword evidence="7" id="KW-1185">Reference proteome</keyword>
<keyword evidence="4" id="KW-0503">Monooxygenase</keyword>
<organism evidence="6 7">
    <name type="scientific">Kineosporia mesophila</name>
    <dbReference type="NCBI Taxonomy" id="566012"/>
    <lineage>
        <taxon>Bacteria</taxon>
        <taxon>Bacillati</taxon>
        <taxon>Actinomycetota</taxon>
        <taxon>Actinomycetes</taxon>
        <taxon>Kineosporiales</taxon>
        <taxon>Kineosporiaceae</taxon>
        <taxon>Kineosporia</taxon>
    </lineage>
</organism>
<dbReference type="InterPro" id="IPR036661">
    <property type="entry name" value="Luciferase-like_sf"/>
</dbReference>
<dbReference type="InterPro" id="IPR051260">
    <property type="entry name" value="Diverse_substr_monoxygenases"/>
</dbReference>
<sequence>MTGRLHLTLAVSAAGILGRAGSFDADADSYAETARRAEAAALDAVFLPDSPAHEPTTLLAALAAVTDRIGLIGTLSAGHHDPLELARRVADTDYLSNGRIGWRVAENEPSRRIFGAGPQSVPDRCAFVDSVVRRWHERTELRSPQGRPVVVRGSGDADVVLVDGRGVHDHRRGLREALRAQGRDPDSVVVLQNIAVVLSATEPEARELAPALGDLDTGGHAVVAGTPARVADELQERLRRGLADGFNVLPDVLPSGFDAFTEQLLPELRRRGLFRSGYESRTLRGHLGLAIPAGADSPKVRTASLVARSRRPVTA</sequence>
<comment type="caution">
    <text evidence="6">The sequence shown here is derived from an EMBL/GenBank/DDBJ whole genome shotgun (WGS) entry which is preliminary data.</text>
</comment>
<evidence type="ECO:0000256" key="1">
    <source>
        <dbReference type="ARBA" id="ARBA00022630"/>
    </source>
</evidence>
<proteinExistence type="predicted"/>
<name>A0ABP7ATS7_9ACTN</name>
<evidence type="ECO:0000256" key="3">
    <source>
        <dbReference type="ARBA" id="ARBA00023002"/>
    </source>
</evidence>
<gene>
    <name evidence="6" type="ORF">GCM10022223_69370</name>
</gene>
<evidence type="ECO:0000259" key="5">
    <source>
        <dbReference type="Pfam" id="PF00296"/>
    </source>
</evidence>
<keyword evidence="3" id="KW-0560">Oxidoreductase</keyword>
<evidence type="ECO:0000256" key="4">
    <source>
        <dbReference type="ARBA" id="ARBA00023033"/>
    </source>
</evidence>
<dbReference type="InterPro" id="IPR011251">
    <property type="entry name" value="Luciferase-like_dom"/>
</dbReference>
<dbReference type="Gene3D" id="3.20.20.30">
    <property type="entry name" value="Luciferase-like domain"/>
    <property type="match status" value="1"/>
</dbReference>
<evidence type="ECO:0000313" key="6">
    <source>
        <dbReference type="EMBL" id="GAA3640286.1"/>
    </source>
</evidence>
<keyword evidence="1" id="KW-0285">Flavoprotein</keyword>
<evidence type="ECO:0000313" key="7">
    <source>
        <dbReference type="Proteomes" id="UP001501074"/>
    </source>
</evidence>
<dbReference type="PANTHER" id="PTHR30011:SF16">
    <property type="entry name" value="C2H2 FINGER DOMAIN TRANSCRIPTION FACTOR (EUROFUNG)-RELATED"/>
    <property type="match status" value="1"/>
</dbReference>
<accession>A0ABP7ATS7</accession>
<keyword evidence="2" id="KW-0288">FMN</keyword>
<evidence type="ECO:0000256" key="2">
    <source>
        <dbReference type="ARBA" id="ARBA00022643"/>
    </source>
</evidence>
<dbReference type="SUPFAM" id="SSF51679">
    <property type="entry name" value="Bacterial luciferase-like"/>
    <property type="match status" value="1"/>
</dbReference>